<gene>
    <name evidence="1" type="ORF">UV11_C0011G0002</name>
</gene>
<dbReference type="AlphaFoldDB" id="A0A0G1BPD1"/>
<comment type="caution">
    <text evidence="1">The sequence shown here is derived from an EMBL/GenBank/DDBJ whole genome shotgun (WGS) entry which is preliminary data.</text>
</comment>
<dbReference type="InterPro" id="IPR036397">
    <property type="entry name" value="RNaseH_sf"/>
</dbReference>
<dbReference type="GO" id="GO:0003676">
    <property type="term" value="F:nucleic acid binding"/>
    <property type="evidence" value="ECO:0007669"/>
    <property type="project" value="InterPro"/>
</dbReference>
<evidence type="ECO:0008006" key="3">
    <source>
        <dbReference type="Google" id="ProtNLM"/>
    </source>
</evidence>
<reference evidence="1 2" key="1">
    <citation type="journal article" date="2015" name="Nature">
        <title>rRNA introns, odd ribosomes, and small enigmatic genomes across a large radiation of phyla.</title>
        <authorList>
            <person name="Brown C.T."/>
            <person name="Hug L.A."/>
            <person name="Thomas B.C."/>
            <person name="Sharon I."/>
            <person name="Castelle C.J."/>
            <person name="Singh A."/>
            <person name="Wilkins M.J."/>
            <person name="Williams K.H."/>
            <person name="Banfield J.F."/>
        </authorList>
    </citation>
    <scope>NUCLEOTIDE SEQUENCE [LARGE SCALE GENOMIC DNA]</scope>
</reference>
<accession>A0A0G1BPD1</accession>
<dbReference type="SUPFAM" id="SSF53098">
    <property type="entry name" value="Ribonuclease H-like"/>
    <property type="match status" value="1"/>
</dbReference>
<proteinExistence type="predicted"/>
<dbReference type="Proteomes" id="UP000034036">
    <property type="component" value="Unassembled WGS sequence"/>
</dbReference>
<name>A0A0G1BPD1_9BACT</name>
<dbReference type="EMBL" id="LCDF01000011">
    <property type="protein sequence ID" value="KKS48121.1"/>
    <property type="molecule type" value="Genomic_DNA"/>
</dbReference>
<sequence>MPQEIAIKNLIFVDCEGHGPAPTLNDPVGFEFGAVAYPSKQTFHGTGATKETFEKFDAWITSIIEKGFRPLFVSDNPAYDWQFINYYFHLFLGRNPFGHSARRIGDFYAGLVGDFTNGSSWKKLRVTAHDHNPVNDAMGNLEAFERILKGER</sequence>
<organism evidence="1 2">
    <name type="scientific">Candidatus Giovannonibacteria bacterium GW2011_GWF2_42_19</name>
    <dbReference type="NCBI Taxonomy" id="1618659"/>
    <lineage>
        <taxon>Bacteria</taxon>
        <taxon>Candidatus Giovannoniibacteriota</taxon>
    </lineage>
</organism>
<dbReference type="Gene3D" id="3.30.420.10">
    <property type="entry name" value="Ribonuclease H-like superfamily/Ribonuclease H"/>
    <property type="match status" value="1"/>
</dbReference>
<dbReference type="InterPro" id="IPR012337">
    <property type="entry name" value="RNaseH-like_sf"/>
</dbReference>
<evidence type="ECO:0000313" key="2">
    <source>
        <dbReference type="Proteomes" id="UP000034036"/>
    </source>
</evidence>
<dbReference type="STRING" id="1618659.UV11_C0011G0002"/>
<evidence type="ECO:0000313" key="1">
    <source>
        <dbReference type="EMBL" id="KKS48121.1"/>
    </source>
</evidence>
<protein>
    <recommendedName>
        <fullName evidence="3">Exonuclease</fullName>
    </recommendedName>
</protein>